<sequence>MVTRGLSKDFGDVHAVVDVDLAIPRARIFGFLGPNGSGKTTCIRMMCGLLTPTRGDISVLGMKVPEQAEALRRKVGYMTQKFSLYTDLTIAENLDFIAGVYNMNRATRRQRIEEVTERYRLESYFNKRAGAISGGQQQRLALACAMLHEPELLFLDEPTSAVDPENRRAFWESLFDLVEDNTTILVSTHYMDEAERCHALAILDRGRLVAHGSPAQLGRDIDAAIVLLDTDQPRRAGKLLHTHDWVRSVAQVGNRLRVLVQRDHPDPAGSVGRVVRDAGLAVRRCEPGEASLEDVFVAATLDPAAGAPE</sequence>
<dbReference type="PROSITE" id="PS00211">
    <property type="entry name" value="ABC_TRANSPORTER_1"/>
    <property type="match status" value="1"/>
</dbReference>
<dbReference type="Gene3D" id="3.40.50.300">
    <property type="entry name" value="P-loop containing nucleotide triphosphate hydrolases"/>
    <property type="match status" value="1"/>
</dbReference>
<dbReference type="SUPFAM" id="SSF52540">
    <property type="entry name" value="P-loop containing nucleoside triphosphate hydrolases"/>
    <property type="match status" value="1"/>
</dbReference>
<organism evidence="4 5">
    <name type="scientific">Marinihelvus fidelis</name>
    <dbReference type="NCBI Taxonomy" id="2613842"/>
    <lineage>
        <taxon>Bacteria</taxon>
        <taxon>Pseudomonadati</taxon>
        <taxon>Pseudomonadota</taxon>
        <taxon>Gammaproteobacteria</taxon>
        <taxon>Chromatiales</taxon>
        <taxon>Wenzhouxiangellaceae</taxon>
        <taxon>Marinihelvus</taxon>
    </lineage>
</organism>
<accession>A0A5N0T476</accession>
<evidence type="ECO:0000313" key="4">
    <source>
        <dbReference type="EMBL" id="KAA9129713.1"/>
    </source>
</evidence>
<dbReference type="Proteomes" id="UP000325372">
    <property type="component" value="Unassembled WGS sequence"/>
</dbReference>
<dbReference type="EMBL" id="VYXP01000013">
    <property type="protein sequence ID" value="KAA9129713.1"/>
    <property type="molecule type" value="Genomic_DNA"/>
</dbReference>
<keyword evidence="5" id="KW-1185">Reference proteome</keyword>
<dbReference type="SMART" id="SM00382">
    <property type="entry name" value="AAA"/>
    <property type="match status" value="1"/>
</dbReference>
<evidence type="ECO:0000256" key="2">
    <source>
        <dbReference type="ARBA" id="ARBA00022840"/>
    </source>
</evidence>
<dbReference type="Pfam" id="PF00005">
    <property type="entry name" value="ABC_tran"/>
    <property type="match status" value="1"/>
</dbReference>
<proteinExistence type="predicted"/>
<evidence type="ECO:0000256" key="1">
    <source>
        <dbReference type="ARBA" id="ARBA00022741"/>
    </source>
</evidence>
<dbReference type="AlphaFoldDB" id="A0A5N0T476"/>
<dbReference type="PANTHER" id="PTHR43038:SF3">
    <property type="entry name" value="ABC TRANSPORTER G FAMILY MEMBER 20 ISOFORM X1"/>
    <property type="match status" value="1"/>
</dbReference>
<dbReference type="InterPro" id="IPR027417">
    <property type="entry name" value="P-loop_NTPase"/>
</dbReference>
<gene>
    <name evidence="4" type="ORF">F3N42_15125</name>
</gene>
<dbReference type="GO" id="GO:0016887">
    <property type="term" value="F:ATP hydrolysis activity"/>
    <property type="evidence" value="ECO:0007669"/>
    <property type="project" value="InterPro"/>
</dbReference>
<dbReference type="GO" id="GO:0005524">
    <property type="term" value="F:ATP binding"/>
    <property type="evidence" value="ECO:0007669"/>
    <property type="project" value="UniProtKB-KW"/>
</dbReference>
<name>A0A5N0T476_9GAMM</name>
<protein>
    <submittedName>
        <fullName evidence="4">ABC transporter ATP-binding protein</fullName>
    </submittedName>
</protein>
<dbReference type="InterPro" id="IPR017871">
    <property type="entry name" value="ABC_transporter-like_CS"/>
</dbReference>
<evidence type="ECO:0000313" key="5">
    <source>
        <dbReference type="Proteomes" id="UP000325372"/>
    </source>
</evidence>
<dbReference type="PROSITE" id="PS50893">
    <property type="entry name" value="ABC_TRANSPORTER_2"/>
    <property type="match status" value="1"/>
</dbReference>
<dbReference type="CDD" id="cd03230">
    <property type="entry name" value="ABC_DR_subfamily_A"/>
    <property type="match status" value="1"/>
</dbReference>
<reference evidence="4 5" key="1">
    <citation type="submission" date="2019-09" db="EMBL/GenBank/DDBJ databases">
        <title>Wenzhouxiangella sp. Genome sequencing and assembly.</title>
        <authorList>
            <person name="Zhang R."/>
        </authorList>
    </citation>
    <scope>NUCLEOTIDE SEQUENCE [LARGE SCALE GENOMIC DNA]</scope>
    <source>
        <strain evidence="4 5">W260</strain>
    </source>
</reference>
<comment type="caution">
    <text evidence="4">The sequence shown here is derived from an EMBL/GenBank/DDBJ whole genome shotgun (WGS) entry which is preliminary data.</text>
</comment>
<keyword evidence="2 4" id="KW-0067">ATP-binding</keyword>
<feature type="domain" description="ABC transporter" evidence="3">
    <location>
        <begin position="1"/>
        <end position="230"/>
    </location>
</feature>
<dbReference type="InterPro" id="IPR003593">
    <property type="entry name" value="AAA+_ATPase"/>
</dbReference>
<evidence type="ECO:0000259" key="3">
    <source>
        <dbReference type="PROSITE" id="PS50893"/>
    </source>
</evidence>
<keyword evidence="1" id="KW-0547">Nucleotide-binding</keyword>
<dbReference type="InterPro" id="IPR003439">
    <property type="entry name" value="ABC_transporter-like_ATP-bd"/>
</dbReference>
<dbReference type="PANTHER" id="PTHR43038">
    <property type="entry name" value="ATP-BINDING CASSETTE, SUB-FAMILY H, MEMBER 1"/>
    <property type="match status" value="1"/>
</dbReference>